<feature type="domain" description="HTH cro/C1-type" evidence="2">
    <location>
        <begin position="77"/>
        <end position="131"/>
    </location>
</feature>
<organism evidence="3 4">
    <name type="scientific">Nguyenibacter vanlangensis</name>
    <dbReference type="NCBI Taxonomy" id="1216886"/>
    <lineage>
        <taxon>Bacteria</taxon>
        <taxon>Pseudomonadati</taxon>
        <taxon>Pseudomonadota</taxon>
        <taxon>Alphaproteobacteria</taxon>
        <taxon>Acetobacterales</taxon>
        <taxon>Acetobacteraceae</taxon>
        <taxon>Nguyenibacter</taxon>
    </lineage>
</organism>
<gene>
    <name evidence="3" type="ORF">AAC691_18795</name>
</gene>
<evidence type="ECO:0000259" key="2">
    <source>
        <dbReference type="PROSITE" id="PS50943"/>
    </source>
</evidence>
<sequence>MTDNVAMIDRDPLLLAGATAHALEPRALDADGSAAAARHHADDLMHHVRAPVLTQDERIGGAKMSRPTPAQQLGKRIQALRKAAGMNQYQLADRLGMSRSAVAFWETGRESSARKHIPRLARLFGVSEEAFLTDQHDESHEMTLTSDEHDLLVLYRMLDATDKLSAQKWIEKRVVRQGQ</sequence>
<dbReference type="InterPro" id="IPR001387">
    <property type="entry name" value="Cro/C1-type_HTH"/>
</dbReference>
<dbReference type="InterPro" id="IPR010982">
    <property type="entry name" value="Lambda_DNA-bd_dom_sf"/>
</dbReference>
<dbReference type="CDD" id="cd00093">
    <property type="entry name" value="HTH_XRE"/>
    <property type="match status" value="1"/>
</dbReference>
<dbReference type="PROSITE" id="PS50943">
    <property type="entry name" value="HTH_CROC1"/>
    <property type="match status" value="1"/>
</dbReference>
<dbReference type="Pfam" id="PF01381">
    <property type="entry name" value="HTH_3"/>
    <property type="match status" value="1"/>
</dbReference>
<dbReference type="SUPFAM" id="SSF47413">
    <property type="entry name" value="lambda repressor-like DNA-binding domains"/>
    <property type="match status" value="1"/>
</dbReference>
<dbReference type="PANTHER" id="PTHR46558">
    <property type="entry name" value="TRACRIPTIONAL REGULATORY PROTEIN-RELATED-RELATED"/>
    <property type="match status" value="1"/>
</dbReference>
<protein>
    <submittedName>
        <fullName evidence="3">Helix-turn-helix transcriptional regulator</fullName>
    </submittedName>
</protein>
<proteinExistence type="predicted"/>
<dbReference type="Proteomes" id="UP001449795">
    <property type="component" value="Chromosome"/>
</dbReference>
<dbReference type="PANTHER" id="PTHR46558:SF4">
    <property type="entry name" value="DNA-BIDING PHAGE PROTEIN"/>
    <property type="match status" value="1"/>
</dbReference>
<dbReference type="RefSeq" id="WP_246285655.1">
    <property type="nucleotide sequence ID" value="NZ_CP152276.1"/>
</dbReference>
<evidence type="ECO:0000313" key="4">
    <source>
        <dbReference type="Proteomes" id="UP001449795"/>
    </source>
</evidence>
<evidence type="ECO:0000256" key="1">
    <source>
        <dbReference type="ARBA" id="ARBA00023125"/>
    </source>
</evidence>
<evidence type="ECO:0000313" key="3">
    <source>
        <dbReference type="EMBL" id="XAE42283.1"/>
    </source>
</evidence>
<dbReference type="SMART" id="SM00530">
    <property type="entry name" value="HTH_XRE"/>
    <property type="match status" value="1"/>
</dbReference>
<dbReference type="EMBL" id="CP152276">
    <property type="protein sequence ID" value="XAE42283.1"/>
    <property type="molecule type" value="Genomic_DNA"/>
</dbReference>
<dbReference type="Gene3D" id="1.10.260.40">
    <property type="entry name" value="lambda repressor-like DNA-binding domains"/>
    <property type="match status" value="1"/>
</dbReference>
<keyword evidence="4" id="KW-1185">Reference proteome</keyword>
<accession>A0ABZ3D3Q9</accession>
<reference evidence="3 4" key="1">
    <citation type="submission" date="2024-04" db="EMBL/GenBank/DDBJ databases">
        <title>Complete genome sequence of Nguyenibacter vanlangesis HBCM-1154, a strain capable of nitrogen fixation, IAA production, and phosphorus solubilization isolated from sugarcane soil.</title>
        <authorList>
            <person name="MY HANH P."/>
        </authorList>
    </citation>
    <scope>NUCLEOTIDE SEQUENCE [LARGE SCALE GENOMIC DNA]</scope>
    <source>
        <strain evidence="3 4">HBCM 1154</strain>
    </source>
</reference>
<name>A0ABZ3D3Q9_9PROT</name>
<keyword evidence="1" id="KW-0238">DNA-binding</keyword>